<organism evidence="1">
    <name type="scientific">Mycobacterium xenopi 4042</name>
    <dbReference type="NCBI Taxonomy" id="1299334"/>
    <lineage>
        <taxon>Bacteria</taxon>
        <taxon>Bacillati</taxon>
        <taxon>Actinomycetota</taxon>
        <taxon>Actinomycetes</taxon>
        <taxon>Mycobacteriales</taxon>
        <taxon>Mycobacteriaceae</taxon>
        <taxon>Mycobacterium</taxon>
    </lineage>
</organism>
<dbReference type="PATRIC" id="fig|1299334.3.peg.3223"/>
<gene>
    <name evidence="1" type="ORF">I553_1412</name>
</gene>
<dbReference type="AlphaFoldDB" id="X8CEN8"/>
<accession>X8CEN8</accession>
<evidence type="ECO:0000313" key="1">
    <source>
        <dbReference type="EMBL" id="EUA54837.1"/>
    </source>
</evidence>
<name>X8CEN8_MYCXE</name>
<sequence>MSRLNGPDLTVPPWAVVGLGRQDELLAQADVVVCGGVTGWWPRRCWPVCRWWWCPAAGTSGKWRIVLYAKAVGSWFGR</sequence>
<protein>
    <submittedName>
        <fullName evidence="1">Putative glycosyltransferase domain protein</fullName>
    </submittedName>
</protein>
<reference evidence="1" key="1">
    <citation type="submission" date="2014-01" db="EMBL/GenBank/DDBJ databases">
        <authorList>
            <person name="Brown-Elliot B."/>
            <person name="Wallace R."/>
            <person name="Lenaerts A."/>
            <person name="Ordway D."/>
            <person name="DeGroote M.A."/>
            <person name="Parker T."/>
            <person name="Sizemore C."/>
            <person name="Tallon L.J."/>
            <person name="Sadzewicz L.K."/>
            <person name="Sengamalay N."/>
            <person name="Fraser C.M."/>
            <person name="Hine E."/>
            <person name="Shefchek K.A."/>
            <person name="Das S.P."/>
            <person name="Tettelin H."/>
        </authorList>
    </citation>
    <scope>NUCLEOTIDE SEQUENCE [LARGE SCALE GENOMIC DNA]</scope>
    <source>
        <strain evidence="1">4042</strain>
    </source>
</reference>
<keyword evidence="1" id="KW-0808">Transferase</keyword>
<proteinExistence type="predicted"/>
<dbReference type="GO" id="GO:0016740">
    <property type="term" value="F:transferase activity"/>
    <property type="evidence" value="ECO:0007669"/>
    <property type="project" value="UniProtKB-KW"/>
</dbReference>
<dbReference type="EMBL" id="JAOB01000032">
    <property type="protein sequence ID" value="EUA54837.1"/>
    <property type="molecule type" value="Genomic_DNA"/>
</dbReference>
<comment type="caution">
    <text evidence="1">The sequence shown here is derived from an EMBL/GenBank/DDBJ whole genome shotgun (WGS) entry which is preliminary data.</text>
</comment>